<dbReference type="RefSeq" id="WP_256620598.1">
    <property type="nucleotide sequence ID" value="NZ_JANIBC010000039.1"/>
</dbReference>
<proteinExistence type="predicted"/>
<sequence>AFKWREEYYPYGEKLTSHAANDNQPGFTGHVEDTQTGLTYMQARFYEGKVGRFLSTDPVQFGPDRPDMFGRYGYAYNDPINVTDPDGEFGIFGAALNMAIEGAALAVESRTRSIGAGEIVIRMAVAGGTGAVGVGLGARAGGAVTKGLLQVTRSTRVSTGVGGLVAGGAGAAIAETGLQTNQAIAGNGFDGKQIAVSAGAGSVLGGAVGVMKANVMVAEAGQELSDAGRVTLKKSVEQNIEATAGVAGGMLNQVANQDPSFCDIGTGC</sequence>
<dbReference type="Proteomes" id="UP001142610">
    <property type="component" value="Unassembled WGS sequence"/>
</dbReference>
<name>A0A9X2LBK5_9PROT</name>
<dbReference type="InterPro" id="IPR050708">
    <property type="entry name" value="T6SS_VgrG/RHS"/>
</dbReference>
<organism evidence="1 2">
    <name type="scientific">Parvularcula maris</name>
    <dbReference type="NCBI Taxonomy" id="2965077"/>
    <lineage>
        <taxon>Bacteria</taxon>
        <taxon>Pseudomonadati</taxon>
        <taxon>Pseudomonadota</taxon>
        <taxon>Alphaproteobacteria</taxon>
        <taxon>Parvularculales</taxon>
        <taxon>Parvularculaceae</taxon>
        <taxon>Parvularcula</taxon>
    </lineage>
</organism>
<gene>
    <name evidence="1" type="ORF">NOG11_14855</name>
</gene>
<keyword evidence="2" id="KW-1185">Reference proteome</keyword>
<dbReference type="InterPro" id="IPR022385">
    <property type="entry name" value="Rhs_assc_core"/>
</dbReference>
<dbReference type="PANTHER" id="PTHR32305:SF15">
    <property type="entry name" value="PROTEIN RHSA-RELATED"/>
    <property type="match status" value="1"/>
</dbReference>
<accession>A0A9X2LBK5</accession>
<comment type="caution">
    <text evidence="1">The sequence shown here is derived from an EMBL/GenBank/DDBJ whole genome shotgun (WGS) entry which is preliminary data.</text>
</comment>
<protein>
    <submittedName>
        <fullName evidence="1">RHS repeat-associated core domain-containing protein</fullName>
    </submittedName>
</protein>
<evidence type="ECO:0000313" key="1">
    <source>
        <dbReference type="EMBL" id="MCQ8186657.1"/>
    </source>
</evidence>
<dbReference type="EMBL" id="JANIBC010000039">
    <property type="protein sequence ID" value="MCQ8186657.1"/>
    <property type="molecule type" value="Genomic_DNA"/>
</dbReference>
<feature type="non-terminal residue" evidence="1">
    <location>
        <position position="1"/>
    </location>
</feature>
<dbReference type="NCBIfam" id="TIGR03696">
    <property type="entry name" value="Rhs_assc_core"/>
    <property type="match status" value="1"/>
</dbReference>
<evidence type="ECO:0000313" key="2">
    <source>
        <dbReference type="Proteomes" id="UP001142610"/>
    </source>
</evidence>
<dbReference type="Gene3D" id="2.180.10.10">
    <property type="entry name" value="RHS repeat-associated core"/>
    <property type="match status" value="1"/>
</dbReference>
<dbReference type="AlphaFoldDB" id="A0A9X2LBK5"/>
<reference evidence="1" key="1">
    <citation type="submission" date="2022-07" db="EMBL/GenBank/DDBJ databases">
        <title>Parvularcula maris sp. nov., an algicidal bacterium isolated from seawater.</title>
        <authorList>
            <person name="Li F."/>
        </authorList>
    </citation>
    <scope>NUCLEOTIDE SEQUENCE</scope>
    <source>
        <strain evidence="1">BGMRC 0090</strain>
    </source>
</reference>
<dbReference type="PANTHER" id="PTHR32305">
    <property type="match status" value="1"/>
</dbReference>